<gene>
    <name evidence="8" type="ORF">PYX00_004811</name>
</gene>
<evidence type="ECO:0000256" key="5">
    <source>
        <dbReference type="ARBA" id="ARBA00048434"/>
    </source>
</evidence>
<feature type="domain" description="SAM-dependent MTase TRM10-type" evidence="7">
    <location>
        <begin position="99"/>
        <end position="291"/>
    </location>
</feature>
<dbReference type="GO" id="GO:0002939">
    <property type="term" value="P:tRNA N1-guanine methylation"/>
    <property type="evidence" value="ECO:0007669"/>
    <property type="project" value="TreeGrafter"/>
</dbReference>
<dbReference type="GO" id="GO:0000049">
    <property type="term" value="F:tRNA binding"/>
    <property type="evidence" value="ECO:0007669"/>
    <property type="project" value="TreeGrafter"/>
</dbReference>
<evidence type="ECO:0000259" key="7">
    <source>
        <dbReference type="PROSITE" id="PS51675"/>
    </source>
</evidence>
<keyword evidence="4" id="KW-0949">S-adenosyl-L-methionine</keyword>
<dbReference type="InterPro" id="IPR038459">
    <property type="entry name" value="MT_TRM10-typ_sf"/>
</dbReference>
<name>A0AAW2I5S7_9NEOP</name>
<dbReference type="CDD" id="cd18101">
    <property type="entry name" value="Trm10euk_A"/>
    <property type="match status" value="1"/>
</dbReference>
<keyword evidence="3" id="KW-0808">Transferase</keyword>
<sequence length="302" mass="35264">MVWYVRNSVLILIMDKEIQEGSTEEPETKKLRTEEDVTRDDIKDGHKDIPNGMSKRQLKKLKKREMWLANLPEKRAREKNRLKMRKKEAREKNLKLGPSRKELKNSKMCNSACKVRVVLDFSFDSYMTNRDIGKCVNQLLRCYSANRRCENPVQFYVVNFSGASKEEISKHNGYEHWDVHFHEQGYLELFDRDSLVYLTSDSENVIQTVEDDKVYIIGALVDHNSQKGLCLNIAVEQGIKHGCLPIGEYLDMKTRKVLAVNHVFQIMVYVSNGMSWKEAFLKTLPQRGKALLRNHHVHKFNC</sequence>
<keyword evidence="2" id="KW-0489">Methyltransferase</keyword>
<dbReference type="AlphaFoldDB" id="A0AAW2I5S7"/>
<feature type="compositionally biased region" description="Basic and acidic residues" evidence="6">
    <location>
        <begin position="26"/>
        <end position="49"/>
    </location>
</feature>
<dbReference type="GO" id="GO:0052905">
    <property type="term" value="F:tRNA (guanosine(9)-N1)-methyltransferase activity"/>
    <property type="evidence" value="ECO:0007669"/>
    <property type="project" value="UniProtKB-EC"/>
</dbReference>
<organism evidence="8">
    <name type="scientific">Menopon gallinae</name>
    <name type="common">poultry shaft louse</name>
    <dbReference type="NCBI Taxonomy" id="328185"/>
    <lineage>
        <taxon>Eukaryota</taxon>
        <taxon>Metazoa</taxon>
        <taxon>Ecdysozoa</taxon>
        <taxon>Arthropoda</taxon>
        <taxon>Hexapoda</taxon>
        <taxon>Insecta</taxon>
        <taxon>Pterygota</taxon>
        <taxon>Neoptera</taxon>
        <taxon>Paraneoptera</taxon>
        <taxon>Psocodea</taxon>
        <taxon>Troctomorpha</taxon>
        <taxon>Phthiraptera</taxon>
        <taxon>Amblycera</taxon>
        <taxon>Menoponidae</taxon>
        <taxon>Menopon</taxon>
    </lineage>
</organism>
<dbReference type="InterPro" id="IPR028564">
    <property type="entry name" value="MT_TRM10-typ"/>
</dbReference>
<evidence type="ECO:0000256" key="4">
    <source>
        <dbReference type="ARBA" id="ARBA00022691"/>
    </source>
</evidence>
<comment type="caution">
    <text evidence="8">The sequence shown here is derived from an EMBL/GenBank/DDBJ whole genome shotgun (WGS) entry which is preliminary data.</text>
</comment>
<evidence type="ECO:0000256" key="2">
    <source>
        <dbReference type="ARBA" id="ARBA00022603"/>
    </source>
</evidence>
<proteinExistence type="predicted"/>
<evidence type="ECO:0000313" key="8">
    <source>
        <dbReference type="EMBL" id="KAL0277574.1"/>
    </source>
</evidence>
<dbReference type="PANTHER" id="PTHR13563:SF13">
    <property type="entry name" value="TRNA METHYLTRANSFERASE 10 HOMOLOG A"/>
    <property type="match status" value="1"/>
</dbReference>
<accession>A0AAW2I5S7</accession>
<dbReference type="PANTHER" id="PTHR13563">
    <property type="entry name" value="TRNA (GUANINE-9-) METHYLTRANSFERASE"/>
    <property type="match status" value="1"/>
</dbReference>
<dbReference type="GO" id="GO:0005654">
    <property type="term" value="C:nucleoplasm"/>
    <property type="evidence" value="ECO:0007669"/>
    <property type="project" value="TreeGrafter"/>
</dbReference>
<reference evidence="8" key="1">
    <citation type="journal article" date="2024" name="Gigascience">
        <title>Chromosome-level genome of the poultry shaft louse Menopon gallinae provides insight into the host-switching and adaptive evolution of parasitic lice.</title>
        <authorList>
            <person name="Xu Y."/>
            <person name="Ma L."/>
            <person name="Liu S."/>
            <person name="Liang Y."/>
            <person name="Liu Q."/>
            <person name="He Z."/>
            <person name="Tian L."/>
            <person name="Duan Y."/>
            <person name="Cai W."/>
            <person name="Li H."/>
            <person name="Song F."/>
        </authorList>
    </citation>
    <scope>NUCLEOTIDE SEQUENCE</scope>
    <source>
        <strain evidence="8">Cailab_2023a</strain>
    </source>
</reference>
<dbReference type="FunFam" id="3.40.1280.30:FF:000001">
    <property type="entry name" value="tRNA methyltransferase 10 homolog A"/>
    <property type="match status" value="1"/>
</dbReference>
<feature type="region of interest" description="Disordered" evidence="6">
    <location>
        <begin position="21"/>
        <end position="52"/>
    </location>
</feature>
<dbReference type="PROSITE" id="PS51675">
    <property type="entry name" value="SAM_MT_TRM10"/>
    <property type="match status" value="1"/>
</dbReference>
<dbReference type="Gene3D" id="3.40.1280.30">
    <property type="match status" value="1"/>
</dbReference>
<protein>
    <recommendedName>
        <fullName evidence="1">tRNA (guanine(9)-N(1))-methyltransferase</fullName>
        <ecNumber evidence="1">2.1.1.221</ecNumber>
    </recommendedName>
</protein>
<dbReference type="EC" id="2.1.1.221" evidence="1"/>
<comment type="catalytic activity">
    <reaction evidence="5">
        <text>guanosine(9) in tRNA + S-adenosyl-L-methionine = N(1)-methylguanosine(9) in tRNA + S-adenosyl-L-homocysteine + H(+)</text>
        <dbReference type="Rhea" id="RHEA:43156"/>
        <dbReference type="Rhea" id="RHEA-COMP:10367"/>
        <dbReference type="Rhea" id="RHEA-COMP:10368"/>
        <dbReference type="ChEBI" id="CHEBI:15378"/>
        <dbReference type="ChEBI" id="CHEBI:57856"/>
        <dbReference type="ChEBI" id="CHEBI:59789"/>
        <dbReference type="ChEBI" id="CHEBI:73542"/>
        <dbReference type="ChEBI" id="CHEBI:74269"/>
        <dbReference type="EC" id="2.1.1.221"/>
    </reaction>
</comment>
<dbReference type="InterPro" id="IPR007356">
    <property type="entry name" value="tRNA_m1G_MeTrfase_euk"/>
</dbReference>
<dbReference type="EMBL" id="JARGDH010000002">
    <property type="protein sequence ID" value="KAL0277574.1"/>
    <property type="molecule type" value="Genomic_DNA"/>
</dbReference>
<evidence type="ECO:0000256" key="3">
    <source>
        <dbReference type="ARBA" id="ARBA00022679"/>
    </source>
</evidence>
<evidence type="ECO:0000256" key="6">
    <source>
        <dbReference type="SAM" id="MobiDB-lite"/>
    </source>
</evidence>
<evidence type="ECO:0000256" key="1">
    <source>
        <dbReference type="ARBA" id="ARBA00012797"/>
    </source>
</evidence>